<proteinExistence type="predicted"/>
<dbReference type="PROSITE" id="PS51746">
    <property type="entry name" value="PPM_2"/>
    <property type="match status" value="1"/>
</dbReference>
<dbReference type="InterPro" id="IPR015655">
    <property type="entry name" value="PP2C"/>
</dbReference>
<dbReference type="Proteomes" id="UP001161247">
    <property type="component" value="Chromosome 5"/>
</dbReference>
<sequence>MRRIWGNVCGGPNSVRMKGSNFAVMVFALLLALLCLIELCSALEVSVACMIDYDSGGARSVFLSPECPQWEWVRLIHSPRENTTSNCDFASATIQGHRNYQEDRIVCNSALKIPSLDGDELTIGIAAVFDGHGGSEASELASKKFLDYFLLNVVFKTYKDALSYELIEEPDGVITFKSAHGTLSLTDSDTLLKGTLREALTKTFEDIDSEFSEEALKQDYISGSTGTVVLLVNGQALVGYVGDSKALLCSDPTQTSQVAEGISSRAGFAEELTIDHNPSRADEKARIEASGGFIRTWGVPRVNGLLAMTRAIGDLTFKRYGVIAEPEVTGWRTLTSDNSFLVVGTDGIFEGLTPSDVCAVLNDKSCTRKNTLSGNSSCLTPSALANHIVYSAFENGSTDNISVIIIPLD</sequence>
<accession>A0AAV1DIU0</accession>
<keyword evidence="4" id="KW-1185">Reference proteome</keyword>
<evidence type="ECO:0000313" key="4">
    <source>
        <dbReference type="Proteomes" id="UP001161247"/>
    </source>
</evidence>
<dbReference type="Gene3D" id="3.60.40.10">
    <property type="entry name" value="PPM-type phosphatase domain"/>
    <property type="match status" value="1"/>
</dbReference>
<protein>
    <submittedName>
        <fullName evidence="3">OLC1v1007202C1</fullName>
    </submittedName>
</protein>
<evidence type="ECO:0000313" key="3">
    <source>
        <dbReference type="EMBL" id="CAI9107764.1"/>
    </source>
</evidence>
<dbReference type="EMBL" id="OX459122">
    <property type="protein sequence ID" value="CAI9107764.1"/>
    <property type="molecule type" value="Genomic_DNA"/>
</dbReference>
<dbReference type="SUPFAM" id="SSF81606">
    <property type="entry name" value="PP2C-like"/>
    <property type="match status" value="1"/>
</dbReference>
<dbReference type="PANTHER" id="PTHR47992">
    <property type="entry name" value="PROTEIN PHOSPHATASE"/>
    <property type="match status" value="1"/>
</dbReference>
<dbReference type="InterPro" id="IPR036457">
    <property type="entry name" value="PPM-type-like_dom_sf"/>
</dbReference>
<organism evidence="3 4">
    <name type="scientific">Oldenlandia corymbosa var. corymbosa</name>
    <dbReference type="NCBI Taxonomy" id="529605"/>
    <lineage>
        <taxon>Eukaryota</taxon>
        <taxon>Viridiplantae</taxon>
        <taxon>Streptophyta</taxon>
        <taxon>Embryophyta</taxon>
        <taxon>Tracheophyta</taxon>
        <taxon>Spermatophyta</taxon>
        <taxon>Magnoliopsida</taxon>
        <taxon>eudicotyledons</taxon>
        <taxon>Gunneridae</taxon>
        <taxon>Pentapetalae</taxon>
        <taxon>asterids</taxon>
        <taxon>lamiids</taxon>
        <taxon>Gentianales</taxon>
        <taxon>Rubiaceae</taxon>
        <taxon>Rubioideae</taxon>
        <taxon>Spermacoceae</taxon>
        <taxon>Hedyotis-Oldenlandia complex</taxon>
        <taxon>Oldenlandia</taxon>
    </lineage>
</organism>
<dbReference type="InterPro" id="IPR001932">
    <property type="entry name" value="PPM-type_phosphatase-like_dom"/>
</dbReference>
<gene>
    <name evidence="3" type="ORF">OLC1_LOCUS15994</name>
</gene>
<dbReference type="CDD" id="cd00143">
    <property type="entry name" value="PP2Cc"/>
    <property type="match status" value="1"/>
</dbReference>
<name>A0AAV1DIU0_OLDCO</name>
<dbReference type="SMART" id="SM00332">
    <property type="entry name" value="PP2Cc"/>
    <property type="match status" value="1"/>
</dbReference>
<evidence type="ECO:0000256" key="1">
    <source>
        <dbReference type="SAM" id="SignalP"/>
    </source>
</evidence>
<feature type="chain" id="PRO_5043393160" evidence="1">
    <location>
        <begin position="43"/>
        <end position="409"/>
    </location>
</feature>
<evidence type="ECO:0000259" key="2">
    <source>
        <dbReference type="PROSITE" id="PS51746"/>
    </source>
</evidence>
<feature type="signal peptide" evidence="1">
    <location>
        <begin position="1"/>
        <end position="42"/>
    </location>
</feature>
<feature type="domain" description="PPM-type phosphatase" evidence="2">
    <location>
        <begin position="88"/>
        <end position="408"/>
    </location>
</feature>
<reference evidence="3" key="1">
    <citation type="submission" date="2023-03" db="EMBL/GenBank/DDBJ databases">
        <authorList>
            <person name="Julca I."/>
        </authorList>
    </citation>
    <scope>NUCLEOTIDE SEQUENCE</scope>
</reference>
<keyword evidence="1" id="KW-0732">Signal</keyword>
<dbReference type="GO" id="GO:0004722">
    <property type="term" value="F:protein serine/threonine phosphatase activity"/>
    <property type="evidence" value="ECO:0007669"/>
    <property type="project" value="InterPro"/>
</dbReference>
<dbReference type="AlphaFoldDB" id="A0AAV1DIU0"/>
<dbReference type="Pfam" id="PF00481">
    <property type="entry name" value="PP2C"/>
    <property type="match status" value="1"/>
</dbReference>